<feature type="compositionally biased region" description="Basic and acidic residues" evidence="1">
    <location>
        <begin position="999"/>
        <end position="1019"/>
    </location>
</feature>
<proteinExistence type="predicted"/>
<evidence type="ECO:0000313" key="5">
    <source>
        <dbReference type="Proteomes" id="UP001177295"/>
    </source>
</evidence>
<dbReference type="CDD" id="cd01127">
    <property type="entry name" value="TrwB_TraG_TraD_VirD4"/>
    <property type="match status" value="1"/>
</dbReference>
<dbReference type="Proteomes" id="UP001177295">
    <property type="component" value="Chromosome"/>
</dbReference>
<evidence type="ECO:0000259" key="3">
    <source>
        <dbReference type="Pfam" id="PF26449"/>
    </source>
</evidence>
<dbReference type="Pfam" id="PF12696">
    <property type="entry name" value="TraG-D_C"/>
    <property type="match status" value="1"/>
</dbReference>
<reference evidence="4 5" key="1">
    <citation type="journal article" date="2023" name="Cell">
        <title>Genetic manipulation of Patescibacteria provides mechanistic insights into microbial dark matter and the epibiotic lifestyle.</title>
        <authorList>
            <person name="Wang Y."/>
            <person name="Gallagher L.A."/>
            <person name="Andrade P.A."/>
            <person name="Liu A."/>
            <person name="Humphreys I.R."/>
            <person name="Turkarslan S."/>
            <person name="Cutler K.J."/>
            <person name="Arrieta-Ortiz M.L."/>
            <person name="Li Y."/>
            <person name="Radey M.C."/>
            <person name="McLean J.S."/>
            <person name="Cong Q."/>
            <person name="Baker D."/>
            <person name="Baliga N.S."/>
            <person name="Peterson S.B."/>
            <person name="Mougous J.D."/>
        </authorList>
    </citation>
    <scope>NUCLEOTIDE SEQUENCE [LARGE SCALE GENOMIC DNA]</scope>
    <source>
        <strain evidence="4 5">ML1</strain>
    </source>
</reference>
<feature type="region of interest" description="Disordered" evidence="1">
    <location>
        <begin position="820"/>
        <end position="1019"/>
    </location>
</feature>
<evidence type="ECO:0000256" key="1">
    <source>
        <dbReference type="SAM" id="MobiDB-lite"/>
    </source>
</evidence>
<dbReference type="EMBL" id="CP124550">
    <property type="protein sequence ID" value="WIO45778.1"/>
    <property type="molecule type" value="Genomic_DNA"/>
</dbReference>
<dbReference type="GO" id="GO:0005524">
    <property type="term" value="F:ATP binding"/>
    <property type="evidence" value="ECO:0007669"/>
    <property type="project" value="UniProtKB-KW"/>
</dbReference>
<dbReference type="PANTHER" id="PTHR30121:SF11">
    <property type="entry name" value="AAA+ ATPASE DOMAIN-CONTAINING PROTEIN"/>
    <property type="match status" value="1"/>
</dbReference>
<dbReference type="InterPro" id="IPR027417">
    <property type="entry name" value="P-loop_NTPase"/>
</dbReference>
<keyword evidence="5" id="KW-1185">Reference proteome</keyword>
<keyword evidence="4" id="KW-0067">ATP-binding</keyword>
<dbReference type="SUPFAM" id="SSF52540">
    <property type="entry name" value="P-loop containing nucleoside triphosphate hydrolases"/>
    <property type="match status" value="1"/>
</dbReference>
<dbReference type="RefSeq" id="WP_376754149.1">
    <property type="nucleotide sequence ID" value="NZ_CP124550.1"/>
</dbReference>
<feature type="compositionally biased region" description="Low complexity" evidence="1">
    <location>
        <begin position="948"/>
        <end position="962"/>
    </location>
</feature>
<dbReference type="Gene3D" id="3.40.50.300">
    <property type="entry name" value="P-loop containing nucleotide triphosphate hydrolases"/>
    <property type="match status" value="2"/>
</dbReference>
<dbReference type="PANTHER" id="PTHR30121">
    <property type="entry name" value="UNCHARACTERIZED PROTEIN YJGR-RELATED"/>
    <property type="match status" value="1"/>
</dbReference>
<organism evidence="4 5">
    <name type="scientific">Candidatus Southlakia epibionticum</name>
    <dbReference type="NCBI Taxonomy" id="3043284"/>
    <lineage>
        <taxon>Bacteria</taxon>
        <taxon>Candidatus Saccharimonadota</taxon>
        <taxon>Candidatus Saccharimonadia</taxon>
        <taxon>Candidatus Saccharimonadales</taxon>
        <taxon>Candidatus Saccharimonadaceae</taxon>
        <taxon>Candidatus Southlakia</taxon>
    </lineage>
</organism>
<dbReference type="InterPro" id="IPR032689">
    <property type="entry name" value="TraG-D_C"/>
</dbReference>
<gene>
    <name evidence="4" type="ORF">SEML1_0142</name>
</gene>
<dbReference type="InterPro" id="IPR058441">
    <property type="entry name" value="DUF8128"/>
</dbReference>
<feature type="compositionally biased region" description="Low complexity" evidence="1">
    <location>
        <begin position="871"/>
        <end position="904"/>
    </location>
</feature>
<accession>A0ABY8WTK9</accession>
<sequence length="1019" mass="111106">MGALIVLFVTAALIAAGATVIFFVYRGTLREAKNYERGLKMVPILIHLPPASDDIAGENRDKRDLTEEVLSQAQVMYNIIASTATKGFKSRIYGQRHLSFEIVARDGLVYYYAVVPTVLTSVVRQAVAAAYPSARLEEVTEHSVFSKVGKMSGTIGGEFTLKKHYSYPIATYMESKRDASRALLNAISAAGREDGIGLQFLIRPARDNWSKVAVSMAEKIIKDKQNGKKSPLGSFFSPNELMEALWKPPTGSTDGNKGPGEENKQLNAVEQATVEAIQEKTRYPGYEVLVRVVVSSNTAARSQGVLKNIVAAFALFDSPTFNGFKFNLSKNIEELTSSFIFRFFPQQVNQNILNSVELATLFHLPDQNSIPTSQVKRQMSKQVDGPTQVMETGLLLGYNEFRGVKKPIRLSDKDRRRHIHVIGQTGVGKSVLQENLAYQDMLDGRGFAFVDPHGDSAEALLSKVPKERVEDVVYFNPSDMDNPIGLNMFEFDHPDQKDFLVQEAIGMLYGLYDPGHTGIVGPRLEHIFRNCALLLMSDPGGGTFIDIPKLLIDDAFMKSKLKYVTDQQVLDFWTKEFPASQRSSEAGEVISWVVSKFGPFISNDAMRNIIGQKKSGFNFADIMNNRKILLANLSKGKMGDLNSKLLGIIFVMKFQAAAMARANIPEEERKDFTLYVDEFQNFATDSFETILSEARKYRLSLVLGNQFMTQLQESLREAILGNVGTTITGRIGITDAEIMVKRYTPVFDAEDLTKLPNFESVCVAQIEGVPSAPFSMSWVPPMGQSNQQLGDALKRLSAVKYGHPRAQVEREIFERLKTADAAQSGPKTGRAGMVSSAGAKPGGVGAPKSGGSSFLDEWLAKRKQMTGGSGRSPVASAASAAGKMMSPQPVASPVSPSPAAASGAMSNPFQSGTTSGVSGSPSTNQSATQYGNSNIPPQQMPRPGLVNQPPASLSQPASSLMPTSDTASLRDNFNTVTPPPVSQAGMTVSSPQQPLQRSSDGRIDAISSRQDDEVTIKLR</sequence>
<dbReference type="InterPro" id="IPR051162">
    <property type="entry name" value="T4SS_component"/>
</dbReference>
<keyword evidence="4" id="KW-0547">Nucleotide-binding</keyword>
<protein>
    <submittedName>
        <fullName evidence="4">ATP-binding protein</fullName>
    </submittedName>
</protein>
<evidence type="ECO:0000313" key="4">
    <source>
        <dbReference type="EMBL" id="WIO45778.1"/>
    </source>
</evidence>
<feature type="compositionally biased region" description="Low complexity" evidence="1">
    <location>
        <begin position="911"/>
        <end position="923"/>
    </location>
</feature>
<feature type="compositionally biased region" description="Polar residues" evidence="1">
    <location>
        <begin position="984"/>
        <end position="998"/>
    </location>
</feature>
<feature type="compositionally biased region" description="Polar residues" evidence="1">
    <location>
        <begin position="924"/>
        <end position="937"/>
    </location>
</feature>
<evidence type="ECO:0000259" key="2">
    <source>
        <dbReference type="Pfam" id="PF12696"/>
    </source>
</evidence>
<feature type="domain" description="DUF8128" evidence="3">
    <location>
        <begin position="69"/>
        <end position="368"/>
    </location>
</feature>
<dbReference type="Pfam" id="PF26449">
    <property type="entry name" value="DUF8128"/>
    <property type="match status" value="1"/>
</dbReference>
<name>A0ABY8WTK9_9BACT</name>
<feature type="domain" description="TraD/TraG TraM recognition site" evidence="2">
    <location>
        <begin position="673"/>
        <end position="733"/>
    </location>
</feature>
<feature type="compositionally biased region" description="Polar residues" evidence="1">
    <location>
        <begin position="963"/>
        <end position="976"/>
    </location>
</feature>